<feature type="transmembrane region" description="Helical" evidence="1">
    <location>
        <begin position="680"/>
        <end position="695"/>
    </location>
</feature>
<feature type="transmembrane region" description="Helical" evidence="1">
    <location>
        <begin position="477"/>
        <end position="496"/>
    </location>
</feature>
<feature type="transmembrane region" description="Helical" evidence="1">
    <location>
        <begin position="527"/>
        <end position="548"/>
    </location>
</feature>
<feature type="transmembrane region" description="Helical" evidence="1">
    <location>
        <begin position="560"/>
        <end position="578"/>
    </location>
</feature>
<keyword evidence="1" id="KW-0812">Transmembrane</keyword>
<dbReference type="Gene3D" id="3.40.50.300">
    <property type="entry name" value="P-loop containing nucleotide triphosphate hydrolases"/>
    <property type="match status" value="1"/>
</dbReference>
<feature type="transmembrane region" description="Helical" evidence="1">
    <location>
        <begin position="701"/>
        <end position="719"/>
    </location>
</feature>
<keyword evidence="4" id="KW-1185">Reference proteome</keyword>
<dbReference type="Pfam" id="PF05729">
    <property type="entry name" value="NACHT"/>
    <property type="match status" value="1"/>
</dbReference>
<dbReference type="Proteomes" id="UP000325787">
    <property type="component" value="Chromosome"/>
</dbReference>
<feature type="transmembrane region" description="Helical" evidence="1">
    <location>
        <begin position="844"/>
        <end position="861"/>
    </location>
</feature>
<reference evidence="4" key="1">
    <citation type="journal article" date="2021" name="Curr. Microbiol.">
        <title>Complete genome of nocamycin-producing strain Saccharothrix syringae NRRL B-16468 reveals the biosynthetic potential for secondary metabolites.</title>
        <authorList>
            <person name="Mo X."/>
            <person name="Yang S."/>
        </authorList>
    </citation>
    <scope>NUCLEOTIDE SEQUENCE [LARGE SCALE GENOMIC DNA]</scope>
    <source>
        <strain evidence="4">ATCC 51364 / DSM 43886 / JCM 6844 / KCTC 9398 / NBRC 14523 / NRRL B-16468 / INA 2240</strain>
    </source>
</reference>
<evidence type="ECO:0000313" key="4">
    <source>
        <dbReference type="Proteomes" id="UP000325787"/>
    </source>
</evidence>
<accession>A0A5Q0H9I3</accession>
<dbReference type="InterPro" id="IPR027417">
    <property type="entry name" value="P-loop_NTPase"/>
</dbReference>
<feature type="transmembrane region" description="Helical" evidence="1">
    <location>
        <begin position="449"/>
        <end position="471"/>
    </location>
</feature>
<dbReference type="RefSeq" id="WP_051765980.1">
    <property type="nucleotide sequence ID" value="NZ_CP034550.1"/>
</dbReference>
<proteinExistence type="predicted"/>
<dbReference type="KEGG" id="ssyi:EKG83_40610"/>
<feature type="domain" description="NACHT" evidence="2">
    <location>
        <begin position="154"/>
        <end position="314"/>
    </location>
</feature>
<feature type="transmembrane region" description="Helical" evidence="1">
    <location>
        <begin position="584"/>
        <end position="608"/>
    </location>
</feature>
<evidence type="ECO:0000313" key="3">
    <source>
        <dbReference type="EMBL" id="QFZ22896.1"/>
    </source>
</evidence>
<gene>
    <name evidence="3" type="ORF">EKG83_40610</name>
</gene>
<protein>
    <submittedName>
        <fullName evidence="3">NACHT domain-containing protein</fullName>
    </submittedName>
</protein>
<feature type="transmembrane region" description="Helical" evidence="1">
    <location>
        <begin position="731"/>
        <end position="750"/>
    </location>
</feature>
<feature type="transmembrane region" description="Helical" evidence="1">
    <location>
        <begin position="867"/>
        <end position="885"/>
    </location>
</feature>
<feature type="transmembrane region" description="Helical" evidence="1">
    <location>
        <begin position="646"/>
        <end position="668"/>
    </location>
</feature>
<feature type="transmembrane region" description="Helical" evidence="1">
    <location>
        <begin position="615"/>
        <end position="634"/>
    </location>
</feature>
<evidence type="ECO:0000259" key="2">
    <source>
        <dbReference type="Pfam" id="PF05729"/>
    </source>
</evidence>
<dbReference type="InterPro" id="IPR007111">
    <property type="entry name" value="NACHT_NTPase"/>
</dbReference>
<feature type="transmembrane region" description="Helical" evidence="1">
    <location>
        <begin position="906"/>
        <end position="929"/>
    </location>
</feature>
<dbReference type="EMBL" id="CP034550">
    <property type="protein sequence ID" value="QFZ22896.1"/>
    <property type="molecule type" value="Genomic_DNA"/>
</dbReference>
<name>A0A5Q0H9I3_SACSY</name>
<keyword evidence="1" id="KW-1133">Transmembrane helix</keyword>
<dbReference type="AlphaFoldDB" id="A0A5Q0H9I3"/>
<dbReference type="OrthoDB" id="419058at2"/>
<organism evidence="3 4">
    <name type="scientific">Saccharothrix syringae</name>
    <name type="common">Nocardiopsis syringae</name>
    <dbReference type="NCBI Taxonomy" id="103733"/>
    <lineage>
        <taxon>Bacteria</taxon>
        <taxon>Bacillati</taxon>
        <taxon>Actinomycetota</taxon>
        <taxon>Actinomycetes</taxon>
        <taxon>Pseudonocardiales</taxon>
        <taxon>Pseudonocardiaceae</taxon>
        <taxon>Saccharothrix</taxon>
    </lineage>
</organism>
<sequence length="1024" mass="107641">MAWRPSKTTAAAVGIALALVGNMATNTVSVDEPWWPYAVWGVVAALAAVVLAEHRRPPAEDDLVAIADRLAAVVRGQWQDEVARRSLNDPYPLPVRWDPAPADLVADWADITRLAVNGIGRPQTGDRAAWAASADELAGGDVLAAWRKVPTGRLVVLGAPGTGKTVLLARFVVDLLDPTTRVKGSPVPVLVSIAAWNPAEKGLADWMVERLAVDHPALDRGTATGTPLLRQLMGRELVFPVLDGLDEIPQPLRAEAIAELNAVLAGGTPLVISSRTDAYRDAIRPPGGAEVTLTGAAGIRLRALDAEDVISYLRSSAGGPVNARRWDRVAAALPRGGALAEVMRTPLMTTLARDVHNPRRGAGTADLPSPDVLVDLPDREAIEQHLFDGFVPAAYRPHPTRPTRWHPEQAVAWLGHLAFHLERNRMGQPDFAWWQLHLRTRPRSPSRGAALAVCTVTGLVAGIATTALYSSAYSNAYFVWTGLTVCVTAYLVFGSVWWLTDRFGAALTASAATAISGGLAIDIVGDLVIGPTTPVLLIAAGLASGFAYPLRRRGPSPARAGIVVGLVALVVYTALYATNMPFPGALNAASADATLTGLLVLVAVVLTGARTGRSVLAFIATAGVLRGSTAWFAGSDGREVFFTDHQVVVALAAGVTDAALVAVVVLVAHRMTRPGGGRRRGLVCLLVVLVVGAGHGSRSGLFSGILAALPAVVGCLLAWRPVAARDAWSRLGLGLLATVIAVVGGVYAVIDIPDQAMRELPAPIAAAVVVTVLGAFIAKRDHEPRDWLRTPLLSGVGYGAVHTLFYGPVYGLAVGVVVGLAVELVDRQLASDTPARGLRLAERGLVLGLAVSAVLTALLVWRYDVVTAALLGLVVGGAVGIAYGMEAPRTPTAVRTPAEVLARDRTVFLVSTAVVTVAVTVATGFVAGSGSGFDVTTGLVGGLTYGAATGVFVAAGRTQWLRYFIARCALALTGRVPWRLMAFLEDAHTVHGVLRQNGATYQFRHLDVQRRLAATYVRSARHSR</sequence>
<keyword evidence="1" id="KW-0472">Membrane</keyword>
<evidence type="ECO:0000256" key="1">
    <source>
        <dbReference type="SAM" id="Phobius"/>
    </source>
</evidence>
<feature type="transmembrane region" description="Helical" evidence="1">
    <location>
        <begin position="935"/>
        <end position="955"/>
    </location>
</feature>